<dbReference type="CDD" id="cd17323">
    <property type="entry name" value="MFS_Tpo1_MDR_like"/>
    <property type="match status" value="1"/>
</dbReference>
<comment type="similarity">
    <text evidence="7">Belongs to the major facilitator superfamily. DHA1 family. Polyamines/proton antiporter (TC 2.A.1.2.16) subfamily.</text>
</comment>
<feature type="transmembrane region" description="Helical" evidence="9">
    <location>
        <begin position="194"/>
        <end position="215"/>
    </location>
</feature>
<comment type="caution">
    <text evidence="11">The sequence shown here is derived from an EMBL/GenBank/DDBJ whole genome shotgun (WGS) entry which is preliminary data.</text>
</comment>
<feature type="transmembrane region" description="Helical" evidence="9">
    <location>
        <begin position="473"/>
        <end position="493"/>
    </location>
</feature>
<keyword evidence="6 9" id="KW-0472">Membrane</keyword>
<evidence type="ECO:0000256" key="2">
    <source>
        <dbReference type="ARBA" id="ARBA00022448"/>
    </source>
</evidence>
<reference evidence="11" key="1">
    <citation type="submission" date="2023-10" db="EMBL/GenBank/DDBJ databases">
        <authorList>
            <person name="Hackl T."/>
        </authorList>
    </citation>
    <scope>NUCLEOTIDE SEQUENCE</scope>
</reference>
<accession>A0AAI8YGX5</accession>
<keyword evidence="3" id="KW-1003">Cell membrane</keyword>
<protein>
    <submittedName>
        <fullName evidence="11">Uu.00g117430.m01.CDS01</fullName>
    </submittedName>
</protein>
<keyword evidence="12" id="KW-1185">Reference proteome</keyword>
<evidence type="ECO:0000313" key="11">
    <source>
        <dbReference type="EMBL" id="CAJ2504349.1"/>
    </source>
</evidence>
<evidence type="ECO:0000256" key="3">
    <source>
        <dbReference type="ARBA" id="ARBA00022475"/>
    </source>
</evidence>
<proteinExistence type="inferred from homology"/>
<dbReference type="InterPro" id="IPR011701">
    <property type="entry name" value="MFS"/>
</dbReference>
<gene>
    <name evidence="11" type="ORF">KHLLAP_LOCUS4817</name>
</gene>
<comment type="subcellular location">
    <subcellularLocation>
        <location evidence="1">Cell membrane</location>
        <topology evidence="1">Multi-pass membrane protein</topology>
    </subcellularLocation>
</comment>
<evidence type="ECO:0000256" key="5">
    <source>
        <dbReference type="ARBA" id="ARBA00022989"/>
    </source>
</evidence>
<evidence type="ECO:0000256" key="8">
    <source>
        <dbReference type="SAM" id="MobiDB-lite"/>
    </source>
</evidence>
<organism evidence="11 12">
    <name type="scientific">Anthostomella pinea</name>
    <dbReference type="NCBI Taxonomy" id="933095"/>
    <lineage>
        <taxon>Eukaryota</taxon>
        <taxon>Fungi</taxon>
        <taxon>Dikarya</taxon>
        <taxon>Ascomycota</taxon>
        <taxon>Pezizomycotina</taxon>
        <taxon>Sordariomycetes</taxon>
        <taxon>Xylariomycetidae</taxon>
        <taxon>Xylariales</taxon>
        <taxon>Xylariaceae</taxon>
        <taxon>Anthostomella</taxon>
    </lineage>
</organism>
<feature type="transmembrane region" description="Helical" evidence="9">
    <location>
        <begin position="100"/>
        <end position="122"/>
    </location>
</feature>
<dbReference type="Pfam" id="PF07690">
    <property type="entry name" value="MFS_1"/>
    <property type="match status" value="1"/>
</dbReference>
<evidence type="ECO:0000256" key="1">
    <source>
        <dbReference type="ARBA" id="ARBA00004651"/>
    </source>
</evidence>
<dbReference type="SUPFAM" id="SSF103473">
    <property type="entry name" value="MFS general substrate transporter"/>
    <property type="match status" value="1"/>
</dbReference>
<dbReference type="GO" id="GO:0022857">
    <property type="term" value="F:transmembrane transporter activity"/>
    <property type="evidence" value="ECO:0007669"/>
    <property type="project" value="InterPro"/>
</dbReference>
<dbReference type="AlphaFoldDB" id="A0AAI8YGX5"/>
<feature type="transmembrane region" description="Helical" evidence="9">
    <location>
        <begin position="338"/>
        <end position="358"/>
    </location>
</feature>
<evidence type="ECO:0000256" key="7">
    <source>
        <dbReference type="ARBA" id="ARBA00038459"/>
    </source>
</evidence>
<keyword evidence="5 9" id="KW-1133">Transmembrane helix</keyword>
<dbReference type="GO" id="GO:0005886">
    <property type="term" value="C:plasma membrane"/>
    <property type="evidence" value="ECO:0007669"/>
    <property type="project" value="UniProtKB-SubCell"/>
</dbReference>
<dbReference type="Gene3D" id="1.20.1250.20">
    <property type="entry name" value="MFS general substrate transporter like domains"/>
    <property type="match status" value="1"/>
</dbReference>
<evidence type="ECO:0000256" key="4">
    <source>
        <dbReference type="ARBA" id="ARBA00022692"/>
    </source>
</evidence>
<evidence type="ECO:0000256" key="9">
    <source>
        <dbReference type="SAM" id="Phobius"/>
    </source>
</evidence>
<feature type="transmembrane region" description="Helical" evidence="9">
    <location>
        <begin position="379"/>
        <end position="399"/>
    </location>
</feature>
<feature type="transmembrane region" description="Helical" evidence="9">
    <location>
        <begin position="160"/>
        <end position="182"/>
    </location>
</feature>
<evidence type="ECO:0000313" key="12">
    <source>
        <dbReference type="Proteomes" id="UP001295740"/>
    </source>
</evidence>
<dbReference type="InterPro" id="IPR036259">
    <property type="entry name" value="MFS_trans_sf"/>
</dbReference>
<feature type="compositionally biased region" description="Polar residues" evidence="8">
    <location>
        <begin position="620"/>
        <end position="636"/>
    </location>
</feature>
<dbReference type="PROSITE" id="PS50850">
    <property type="entry name" value="MFS"/>
    <property type="match status" value="1"/>
</dbReference>
<dbReference type="EMBL" id="CAUWAG010000006">
    <property type="protein sequence ID" value="CAJ2504349.1"/>
    <property type="molecule type" value="Genomic_DNA"/>
</dbReference>
<dbReference type="FunFam" id="1.20.1250.20:FF:000266">
    <property type="entry name" value="MFS multidrug transporter, putative"/>
    <property type="match status" value="1"/>
</dbReference>
<evidence type="ECO:0000259" key="10">
    <source>
        <dbReference type="PROSITE" id="PS50850"/>
    </source>
</evidence>
<name>A0AAI8YGX5_9PEZI</name>
<evidence type="ECO:0000256" key="6">
    <source>
        <dbReference type="ARBA" id="ARBA00023136"/>
    </source>
</evidence>
<feature type="transmembrane region" description="Helical" evidence="9">
    <location>
        <begin position="67"/>
        <end position="88"/>
    </location>
</feature>
<keyword evidence="2" id="KW-0813">Transport</keyword>
<dbReference type="Proteomes" id="UP001295740">
    <property type="component" value="Unassembled WGS sequence"/>
</dbReference>
<dbReference type="PANTHER" id="PTHR23502:SF186">
    <property type="entry name" value="MAJOR FACILITATOR SUPERFAMILY (MFS) PROFILE DOMAIN-CONTAINING PROTEIN"/>
    <property type="match status" value="1"/>
</dbReference>
<feature type="domain" description="Major facilitator superfamily (MFS) profile" evidence="10">
    <location>
        <begin position="69"/>
        <end position="497"/>
    </location>
</feature>
<dbReference type="InterPro" id="IPR020846">
    <property type="entry name" value="MFS_dom"/>
</dbReference>
<feature type="transmembrane region" description="Helical" evidence="9">
    <location>
        <begin position="435"/>
        <end position="461"/>
    </location>
</feature>
<keyword evidence="4 9" id="KW-0812">Transmembrane</keyword>
<dbReference type="PANTHER" id="PTHR23502">
    <property type="entry name" value="MAJOR FACILITATOR SUPERFAMILY"/>
    <property type="match status" value="1"/>
</dbReference>
<feature type="region of interest" description="Disordered" evidence="8">
    <location>
        <begin position="522"/>
        <end position="636"/>
    </location>
</feature>
<feature type="compositionally biased region" description="Basic and acidic residues" evidence="8">
    <location>
        <begin position="528"/>
        <end position="552"/>
    </location>
</feature>
<feature type="transmembrane region" description="Helical" evidence="9">
    <location>
        <begin position="227"/>
        <end position="252"/>
    </location>
</feature>
<feature type="transmembrane region" description="Helical" evidence="9">
    <location>
        <begin position="405"/>
        <end position="428"/>
    </location>
</feature>
<feature type="compositionally biased region" description="Polar residues" evidence="8">
    <location>
        <begin position="579"/>
        <end position="598"/>
    </location>
</feature>
<feature type="transmembrane region" description="Helical" evidence="9">
    <location>
        <begin position="300"/>
        <end position="326"/>
    </location>
</feature>
<sequence>MAEKQDVESGRSKGFSHFQLVFDQARVTPEVEKWNYEGSGTEDDPYVVDWIDNDPGNPMLFADSKKWFLTMLVAIATLAVAFVSSAYSGGIEQIIVEFGIGQEVATLGLSLFVLGFAIGPLMWAPMSELYGRQLLFFGTYAALTAFNAGAAGAQNSWTLIILRFFAGAFGSSPLTNAGGVIADMFPAKQRGLAMALFAAAPFLGPTLGPLIGGFLGMTEGWRWVEGLMAIFTGALWLIGGLLIPETYPPVLLRKRAAKLSKMTGKVYKSRAEVDQGPTTAGTAFKTALTRPWILLFREPIVFLLSIYMAIIYGTLYMLFGAFPIVYQQNRGWNEGVGGLAFMGVLVGMLIAVLYVIVYENKRYSRAADKAGGFAAPEQRLYMTMVGSACVPLGMIWFAWTNYPDIHFMASITAGVPFGFGMVCVFLGVMNYLIDAYVIFAASVLAANSVLRSLFGAAFPLFTTQMYGNLGIHWASMVPAFLALVCVPFPFLFFKYGPQIRARCKFAAEADAFMKKMQARQQGGAANDEQWKDAEEGDQEVDHRAEEKEAERDLAEEDTQSTSSRPLYAEINTSNGGGAQRNNLSRTGTNQTGRSVKSTRSIRHQPYYDDNPYDIDRVNTKESFTPRSRANTIRSQK</sequence>